<evidence type="ECO:0000256" key="8">
    <source>
        <dbReference type="PROSITE-ProRule" id="PRU01026"/>
    </source>
</evidence>
<dbReference type="NCBIfam" id="TIGR00755">
    <property type="entry name" value="ksgA"/>
    <property type="match status" value="1"/>
</dbReference>
<evidence type="ECO:0000256" key="2">
    <source>
        <dbReference type="ARBA" id="ARBA00022552"/>
    </source>
</evidence>
<comment type="caution">
    <text evidence="10">The sequence shown here is derived from an EMBL/GenBank/DDBJ whole genome shotgun (WGS) entry which is preliminary data.</text>
</comment>
<dbReference type="EC" id="2.1.1.182" evidence="7"/>
<protein>
    <recommendedName>
        <fullName evidence="7">Ribosomal RNA small subunit methyltransferase A</fullName>
        <ecNumber evidence="7">2.1.1.182</ecNumber>
    </recommendedName>
    <alternativeName>
        <fullName evidence="7">16S rRNA (adenine(1518)-N(6)/adenine(1519)-N(6))-dimethyltransferase</fullName>
    </alternativeName>
    <alternativeName>
        <fullName evidence="7">16S rRNA dimethyladenosine transferase</fullName>
    </alternativeName>
    <alternativeName>
        <fullName evidence="7">16S rRNA dimethylase</fullName>
    </alternativeName>
    <alternativeName>
        <fullName evidence="7">S-adenosylmethionine-6-N', N'-adenosyl(rRNA) dimethyltransferase</fullName>
    </alternativeName>
</protein>
<dbReference type="Pfam" id="PF00398">
    <property type="entry name" value="RrnaAD"/>
    <property type="match status" value="1"/>
</dbReference>
<organism evidence="10 11">
    <name type="scientific">Psittacicella melopsittaci</name>
    <dbReference type="NCBI Taxonomy" id="2028576"/>
    <lineage>
        <taxon>Bacteria</taxon>
        <taxon>Pseudomonadati</taxon>
        <taxon>Pseudomonadota</taxon>
        <taxon>Gammaproteobacteria</taxon>
        <taxon>Pasteurellales</taxon>
        <taxon>Psittacicellaceae</taxon>
        <taxon>Psittacicella</taxon>
    </lineage>
</organism>
<dbReference type="OrthoDB" id="9814755at2"/>
<keyword evidence="4 7" id="KW-0808">Transferase</keyword>
<keyword evidence="5 7" id="KW-0949">S-adenosyl-L-methionine</keyword>
<comment type="function">
    <text evidence="7">Specifically dimethylates two adjacent adenosines (A1518 and A1519) in the loop of a conserved hairpin near the 3'-end of 16S rRNA in the 30S particle. May play a critical role in biogenesis of 30S subunits.</text>
</comment>
<dbReference type="InterPro" id="IPR001737">
    <property type="entry name" value="KsgA/Erm"/>
</dbReference>
<feature type="binding site" evidence="7 8">
    <location>
        <position position="112"/>
    </location>
    <ligand>
        <name>S-adenosyl-L-methionine</name>
        <dbReference type="ChEBI" id="CHEBI:59789"/>
    </ligand>
</feature>
<keyword evidence="11" id="KW-1185">Reference proteome</keyword>
<dbReference type="AlphaFoldDB" id="A0A3A1Y732"/>
<evidence type="ECO:0000256" key="3">
    <source>
        <dbReference type="ARBA" id="ARBA00022603"/>
    </source>
</evidence>
<evidence type="ECO:0000313" key="11">
    <source>
        <dbReference type="Proteomes" id="UP000266258"/>
    </source>
</evidence>
<evidence type="ECO:0000259" key="9">
    <source>
        <dbReference type="SMART" id="SM00650"/>
    </source>
</evidence>
<comment type="subcellular location">
    <subcellularLocation>
        <location evidence="7">Cytoplasm</location>
    </subcellularLocation>
</comment>
<dbReference type="InterPro" id="IPR023165">
    <property type="entry name" value="rRNA_Ade_diMease-like_C"/>
</dbReference>
<dbReference type="PROSITE" id="PS51689">
    <property type="entry name" value="SAM_RNA_A_N6_MT"/>
    <property type="match status" value="1"/>
</dbReference>
<sequence>MQNKSHLGHVAKKRFGQNFLIDQDIIQAIILAINPTNKDNLIEIGPGLGALTEPVSELVDKFTVIEVDKDLIERLKTHPFLSPKLTIIDSDVLSIDFTKLAVSDKKMKVFGNLPYNISSPLILHLLNHTDIVAEMTFMLQKEVVERLAADKGNKHYGRLSLITQYFCKVLPVVEVPPSSFKPAPKVDSAVVKLIPHANIKNPVKSVKSFETVTGLAFSQRRKTIRNSLGKLIQDNEWEELAQFGIEPGMRAEELSLEQYVSLTNYAIDKDLFARLN</sequence>
<dbReference type="PANTHER" id="PTHR11727:SF7">
    <property type="entry name" value="DIMETHYLADENOSINE TRANSFERASE-RELATED"/>
    <property type="match status" value="1"/>
</dbReference>
<dbReference type="InterPro" id="IPR011530">
    <property type="entry name" value="rRNA_adenine_dimethylase"/>
</dbReference>
<dbReference type="EMBL" id="NRJH01000022">
    <property type="protein sequence ID" value="RIY33079.1"/>
    <property type="molecule type" value="Genomic_DNA"/>
</dbReference>
<feature type="binding site" evidence="7 8">
    <location>
        <position position="91"/>
    </location>
    <ligand>
        <name>S-adenosyl-L-methionine</name>
        <dbReference type="ChEBI" id="CHEBI:59789"/>
    </ligand>
</feature>
<dbReference type="FunFam" id="1.10.8.100:FF:000001">
    <property type="entry name" value="Ribosomal RNA small subunit methyltransferase A"/>
    <property type="match status" value="1"/>
</dbReference>
<accession>A0A3A1Y732</accession>
<reference evidence="10 11" key="1">
    <citation type="submission" date="2017-08" db="EMBL/GenBank/DDBJ databases">
        <title>Reclassification of Bisgaard taxon 37 and 44.</title>
        <authorList>
            <person name="Christensen H."/>
        </authorList>
    </citation>
    <scope>NUCLEOTIDE SEQUENCE [LARGE SCALE GENOMIC DNA]</scope>
    <source>
        <strain evidence="10 11">B96_4</strain>
    </source>
</reference>
<gene>
    <name evidence="7" type="primary">rsmA</name>
    <name evidence="7" type="synonym">ksgA</name>
    <name evidence="10" type="ORF">CJP74_02840</name>
</gene>
<keyword evidence="2 7" id="KW-0698">rRNA processing</keyword>
<dbReference type="InterPro" id="IPR020596">
    <property type="entry name" value="rRNA_Ade_Mease_Trfase_CS"/>
</dbReference>
<dbReference type="PANTHER" id="PTHR11727">
    <property type="entry name" value="DIMETHYLADENOSINE TRANSFERASE"/>
    <property type="match status" value="1"/>
</dbReference>
<dbReference type="SMART" id="SM00650">
    <property type="entry name" value="rADc"/>
    <property type="match status" value="1"/>
</dbReference>
<dbReference type="PROSITE" id="PS01131">
    <property type="entry name" value="RRNA_A_DIMETH"/>
    <property type="match status" value="1"/>
</dbReference>
<name>A0A3A1Y732_9GAMM</name>
<feature type="domain" description="Ribosomal RNA adenine methylase transferase N-terminal" evidence="9">
    <location>
        <begin position="25"/>
        <end position="197"/>
    </location>
</feature>
<dbReference type="RefSeq" id="WP_119496763.1">
    <property type="nucleotide sequence ID" value="NZ_NRJH01000022.1"/>
</dbReference>
<evidence type="ECO:0000256" key="4">
    <source>
        <dbReference type="ARBA" id="ARBA00022679"/>
    </source>
</evidence>
<dbReference type="Proteomes" id="UP000266258">
    <property type="component" value="Unassembled WGS sequence"/>
</dbReference>
<comment type="similarity">
    <text evidence="7">Belongs to the class I-like SAM-binding methyltransferase superfamily. rRNA adenine N(6)-methyltransferase family. RsmA subfamily.</text>
</comment>
<proteinExistence type="inferred from homology"/>
<dbReference type="InterPro" id="IPR020598">
    <property type="entry name" value="rRNA_Ade_methylase_Trfase_N"/>
</dbReference>
<keyword evidence="3 7" id="KW-0489">Methyltransferase</keyword>
<feature type="binding site" evidence="7 8">
    <location>
        <position position="45"/>
    </location>
    <ligand>
        <name>S-adenosyl-L-methionine</name>
        <dbReference type="ChEBI" id="CHEBI:59789"/>
    </ligand>
</feature>
<comment type="catalytic activity">
    <reaction evidence="7">
        <text>adenosine(1518)/adenosine(1519) in 16S rRNA + 4 S-adenosyl-L-methionine = N(6)-dimethyladenosine(1518)/N(6)-dimethyladenosine(1519) in 16S rRNA + 4 S-adenosyl-L-homocysteine + 4 H(+)</text>
        <dbReference type="Rhea" id="RHEA:19609"/>
        <dbReference type="Rhea" id="RHEA-COMP:10232"/>
        <dbReference type="Rhea" id="RHEA-COMP:10233"/>
        <dbReference type="ChEBI" id="CHEBI:15378"/>
        <dbReference type="ChEBI" id="CHEBI:57856"/>
        <dbReference type="ChEBI" id="CHEBI:59789"/>
        <dbReference type="ChEBI" id="CHEBI:74411"/>
        <dbReference type="ChEBI" id="CHEBI:74493"/>
        <dbReference type="EC" id="2.1.1.182"/>
    </reaction>
</comment>
<keyword evidence="6 7" id="KW-0694">RNA-binding</keyword>
<dbReference type="InterPro" id="IPR029063">
    <property type="entry name" value="SAM-dependent_MTases_sf"/>
</dbReference>
<dbReference type="Gene3D" id="1.10.8.100">
    <property type="entry name" value="Ribosomal RNA adenine dimethylase-like, domain 2"/>
    <property type="match status" value="1"/>
</dbReference>
<evidence type="ECO:0000256" key="6">
    <source>
        <dbReference type="ARBA" id="ARBA00022884"/>
    </source>
</evidence>
<feature type="binding site" evidence="7 8">
    <location>
        <position position="66"/>
    </location>
    <ligand>
        <name>S-adenosyl-L-methionine</name>
        <dbReference type="ChEBI" id="CHEBI:59789"/>
    </ligand>
</feature>
<dbReference type="GO" id="GO:0003723">
    <property type="term" value="F:RNA binding"/>
    <property type="evidence" value="ECO:0007669"/>
    <property type="project" value="UniProtKB-UniRule"/>
</dbReference>
<evidence type="ECO:0000256" key="5">
    <source>
        <dbReference type="ARBA" id="ARBA00022691"/>
    </source>
</evidence>
<dbReference type="SUPFAM" id="SSF53335">
    <property type="entry name" value="S-adenosyl-L-methionine-dependent methyltransferases"/>
    <property type="match status" value="1"/>
</dbReference>
<evidence type="ECO:0000313" key="10">
    <source>
        <dbReference type="EMBL" id="RIY33079.1"/>
    </source>
</evidence>
<feature type="binding site" evidence="7 8">
    <location>
        <position position="20"/>
    </location>
    <ligand>
        <name>S-adenosyl-L-methionine</name>
        <dbReference type="ChEBI" id="CHEBI:59789"/>
    </ligand>
</feature>
<dbReference type="HAMAP" id="MF_00607">
    <property type="entry name" value="16SrRNA_methyltr_A"/>
    <property type="match status" value="1"/>
</dbReference>
<dbReference type="Gene3D" id="3.40.50.150">
    <property type="entry name" value="Vaccinia Virus protein VP39"/>
    <property type="match status" value="1"/>
</dbReference>
<evidence type="ECO:0000256" key="7">
    <source>
        <dbReference type="HAMAP-Rule" id="MF_00607"/>
    </source>
</evidence>
<evidence type="ECO:0000256" key="1">
    <source>
        <dbReference type="ARBA" id="ARBA00022490"/>
    </source>
</evidence>
<keyword evidence="1 7" id="KW-0963">Cytoplasm</keyword>
<dbReference type="GO" id="GO:0052908">
    <property type="term" value="F:16S rRNA (adenine(1518)-N(6)/adenine(1519)-N(6))-dimethyltransferase activity"/>
    <property type="evidence" value="ECO:0007669"/>
    <property type="project" value="UniProtKB-EC"/>
</dbReference>
<feature type="binding site" evidence="7 8">
    <location>
        <position position="18"/>
    </location>
    <ligand>
        <name>S-adenosyl-L-methionine</name>
        <dbReference type="ChEBI" id="CHEBI:59789"/>
    </ligand>
</feature>
<dbReference type="GO" id="GO:0005829">
    <property type="term" value="C:cytosol"/>
    <property type="evidence" value="ECO:0007669"/>
    <property type="project" value="TreeGrafter"/>
</dbReference>